<protein>
    <submittedName>
        <fullName evidence="9">Sugar ABC transporter permease</fullName>
    </submittedName>
</protein>
<dbReference type="EMBL" id="JAAXOS010000025">
    <property type="protein sequence ID" value="NKY31065.1"/>
    <property type="molecule type" value="Genomic_DNA"/>
</dbReference>
<evidence type="ECO:0000256" key="3">
    <source>
        <dbReference type="ARBA" id="ARBA00022475"/>
    </source>
</evidence>
<comment type="subcellular location">
    <subcellularLocation>
        <location evidence="1 7">Cell membrane</location>
        <topology evidence="1 7">Multi-pass membrane protein</topology>
    </subcellularLocation>
</comment>
<evidence type="ECO:0000259" key="8">
    <source>
        <dbReference type="PROSITE" id="PS50928"/>
    </source>
</evidence>
<gene>
    <name evidence="9" type="ORF">HGB38_33405</name>
</gene>
<name>A0A7X6LB37_9NOCA</name>
<feature type="domain" description="ABC transmembrane type-1" evidence="8">
    <location>
        <begin position="69"/>
        <end position="276"/>
    </location>
</feature>
<dbReference type="InterPro" id="IPR051393">
    <property type="entry name" value="ABC_transporter_permease"/>
</dbReference>
<dbReference type="PANTHER" id="PTHR30193">
    <property type="entry name" value="ABC TRANSPORTER PERMEASE PROTEIN"/>
    <property type="match status" value="1"/>
</dbReference>
<dbReference type="InterPro" id="IPR035906">
    <property type="entry name" value="MetI-like_sf"/>
</dbReference>
<keyword evidence="5 7" id="KW-1133">Transmembrane helix</keyword>
<organism evidence="9 10">
    <name type="scientific">Nocardia gamkensis</name>
    <dbReference type="NCBI Taxonomy" id="352869"/>
    <lineage>
        <taxon>Bacteria</taxon>
        <taxon>Bacillati</taxon>
        <taxon>Actinomycetota</taxon>
        <taxon>Actinomycetes</taxon>
        <taxon>Mycobacteriales</taxon>
        <taxon>Nocardiaceae</taxon>
        <taxon>Nocardia</taxon>
    </lineage>
</organism>
<dbReference type="CDD" id="cd06261">
    <property type="entry name" value="TM_PBP2"/>
    <property type="match status" value="1"/>
</dbReference>
<proteinExistence type="inferred from homology"/>
<keyword evidence="4 7" id="KW-0812">Transmembrane</keyword>
<keyword evidence="2 7" id="KW-0813">Transport</keyword>
<dbReference type="GO" id="GO:0055085">
    <property type="term" value="P:transmembrane transport"/>
    <property type="evidence" value="ECO:0007669"/>
    <property type="project" value="InterPro"/>
</dbReference>
<feature type="transmembrane region" description="Helical" evidence="7">
    <location>
        <begin position="147"/>
        <end position="177"/>
    </location>
</feature>
<keyword evidence="6 7" id="KW-0472">Membrane</keyword>
<evidence type="ECO:0000313" key="9">
    <source>
        <dbReference type="EMBL" id="NKY31065.1"/>
    </source>
</evidence>
<keyword evidence="3" id="KW-1003">Cell membrane</keyword>
<evidence type="ECO:0000313" key="10">
    <source>
        <dbReference type="Proteomes" id="UP000540698"/>
    </source>
</evidence>
<keyword evidence="10" id="KW-1185">Reference proteome</keyword>
<evidence type="ECO:0000256" key="6">
    <source>
        <dbReference type="ARBA" id="ARBA00023136"/>
    </source>
</evidence>
<dbReference type="GO" id="GO:0005886">
    <property type="term" value="C:plasma membrane"/>
    <property type="evidence" value="ECO:0007669"/>
    <property type="project" value="UniProtKB-SubCell"/>
</dbReference>
<dbReference type="SUPFAM" id="SSF161098">
    <property type="entry name" value="MetI-like"/>
    <property type="match status" value="1"/>
</dbReference>
<dbReference type="PANTHER" id="PTHR30193:SF37">
    <property type="entry name" value="INNER MEMBRANE ABC TRANSPORTER PERMEASE PROTEIN YCJO"/>
    <property type="match status" value="1"/>
</dbReference>
<dbReference type="Proteomes" id="UP000540698">
    <property type="component" value="Unassembled WGS sequence"/>
</dbReference>
<dbReference type="PROSITE" id="PS50928">
    <property type="entry name" value="ABC_TM1"/>
    <property type="match status" value="1"/>
</dbReference>
<dbReference type="InterPro" id="IPR000515">
    <property type="entry name" value="MetI-like"/>
</dbReference>
<dbReference type="Gene3D" id="1.10.3720.10">
    <property type="entry name" value="MetI-like"/>
    <property type="match status" value="1"/>
</dbReference>
<evidence type="ECO:0000256" key="5">
    <source>
        <dbReference type="ARBA" id="ARBA00022989"/>
    </source>
</evidence>
<feature type="transmembrane region" description="Helical" evidence="7">
    <location>
        <begin position="64"/>
        <end position="95"/>
    </location>
</feature>
<dbReference type="Pfam" id="PF00528">
    <property type="entry name" value="BPD_transp_1"/>
    <property type="match status" value="1"/>
</dbReference>
<feature type="transmembrane region" description="Helical" evidence="7">
    <location>
        <begin position="258"/>
        <end position="275"/>
    </location>
</feature>
<feature type="transmembrane region" description="Helical" evidence="7">
    <location>
        <begin position="12"/>
        <end position="37"/>
    </location>
</feature>
<feature type="transmembrane region" description="Helical" evidence="7">
    <location>
        <begin position="198"/>
        <end position="220"/>
    </location>
</feature>
<dbReference type="RefSeq" id="WP_062977900.1">
    <property type="nucleotide sequence ID" value="NZ_JAAXOS010000025.1"/>
</dbReference>
<comment type="caution">
    <text evidence="9">The sequence shown here is derived from an EMBL/GenBank/DDBJ whole genome shotgun (WGS) entry which is preliminary data.</text>
</comment>
<feature type="transmembrane region" description="Helical" evidence="7">
    <location>
        <begin position="107"/>
        <end position="127"/>
    </location>
</feature>
<dbReference type="AlphaFoldDB" id="A0A7X6LB37"/>
<evidence type="ECO:0000256" key="7">
    <source>
        <dbReference type="RuleBase" id="RU363032"/>
    </source>
</evidence>
<evidence type="ECO:0000256" key="1">
    <source>
        <dbReference type="ARBA" id="ARBA00004651"/>
    </source>
</evidence>
<sequence>MNRRAARRSVTSYVLLLPSLIGVGAFLLLPILVVAWLSLHSWNLLGPREFVGLRNWRSVLGNAAFGHALLVTLALTAIVVPAQTVLGFTVAALLARRRGGTSLRIMYALPWMCAPVAVGVVWQWMFAPTGGAVNAVLGRRVEWLSDPALALSSVAAVSVWANFGYVALFFVAGIRAIPSEILDAGALDGATGWRRIRWLILPLLRPTMFFVLVTGVLTAFQTFDTVYALTKGGPGDRTDVLAMRIFSEAFDAARPGRAAVMALVVFAVMFAITVAQHRYFRNRTTYEF</sequence>
<reference evidence="9 10" key="1">
    <citation type="submission" date="2020-04" db="EMBL/GenBank/DDBJ databases">
        <title>MicrobeNet Type strains.</title>
        <authorList>
            <person name="Nicholson A.C."/>
        </authorList>
    </citation>
    <scope>NUCLEOTIDE SEQUENCE [LARGE SCALE GENOMIC DNA]</scope>
    <source>
        <strain evidence="9 10">DSM 44956</strain>
    </source>
</reference>
<accession>A0A7X6LB37</accession>
<comment type="similarity">
    <text evidence="7">Belongs to the binding-protein-dependent transport system permease family.</text>
</comment>
<evidence type="ECO:0000256" key="4">
    <source>
        <dbReference type="ARBA" id="ARBA00022692"/>
    </source>
</evidence>
<evidence type="ECO:0000256" key="2">
    <source>
        <dbReference type="ARBA" id="ARBA00022448"/>
    </source>
</evidence>